<dbReference type="GeneID" id="63678439"/>
<dbReference type="RefSeq" id="XP_040615938.1">
    <property type="nucleotide sequence ID" value="XM_040763518.1"/>
</dbReference>
<evidence type="ECO:0000256" key="8">
    <source>
        <dbReference type="SAM" id="MobiDB-lite"/>
    </source>
</evidence>
<evidence type="ECO:0000256" key="5">
    <source>
        <dbReference type="ARBA" id="ARBA00022892"/>
    </source>
</evidence>
<dbReference type="Pfam" id="PF04051">
    <property type="entry name" value="TRAPP"/>
    <property type="match status" value="1"/>
</dbReference>
<organism evidence="9 10">
    <name type="scientific">Sporothrix brasiliensis 5110</name>
    <dbReference type="NCBI Taxonomy" id="1398154"/>
    <lineage>
        <taxon>Eukaryota</taxon>
        <taxon>Fungi</taxon>
        <taxon>Dikarya</taxon>
        <taxon>Ascomycota</taxon>
        <taxon>Pezizomycotina</taxon>
        <taxon>Sordariomycetes</taxon>
        <taxon>Sordariomycetidae</taxon>
        <taxon>Ophiostomatales</taxon>
        <taxon>Ophiostomataceae</taxon>
        <taxon>Sporothrix</taxon>
    </lineage>
</organism>
<comment type="similarity">
    <text evidence="2 7">Belongs to the TRAPP small subunits family. BET3 subfamily.</text>
</comment>
<dbReference type="HOGENOM" id="CLU_073154_2_1_1"/>
<comment type="function">
    <text evidence="7">Plays a key role in the late stages of endoplasmic reticulum to Golgi traffic.</text>
</comment>
<dbReference type="PANTHER" id="PTHR20902">
    <property type="entry name" value="41-2 PROTEIN ANTIGEN-RELATED"/>
    <property type="match status" value="1"/>
</dbReference>
<feature type="region of interest" description="Disordered" evidence="8">
    <location>
        <begin position="1"/>
        <end position="75"/>
    </location>
</feature>
<dbReference type="GO" id="GO:0005783">
    <property type="term" value="C:endoplasmic reticulum"/>
    <property type="evidence" value="ECO:0007669"/>
    <property type="project" value="UniProtKB-SubCell"/>
</dbReference>
<name>A0A0C2F9Z3_9PEZI</name>
<evidence type="ECO:0000256" key="7">
    <source>
        <dbReference type="PIRNR" id="PIRNR017479"/>
    </source>
</evidence>
<feature type="compositionally biased region" description="Low complexity" evidence="8">
    <location>
        <begin position="30"/>
        <end position="56"/>
    </location>
</feature>
<dbReference type="GO" id="GO:1990070">
    <property type="term" value="C:TRAPPI protein complex"/>
    <property type="evidence" value="ECO:0007669"/>
    <property type="project" value="TreeGrafter"/>
</dbReference>
<comment type="subunit">
    <text evidence="7">Part of the multisubunit TRAPP (transport protein particle) complex.</text>
</comment>
<evidence type="ECO:0000256" key="2">
    <source>
        <dbReference type="ARBA" id="ARBA00006218"/>
    </source>
</evidence>
<dbReference type="FunFam" id="3.30.1380.20:FF:000007">
    <property type="entry name" value="Trafficking protein particle complex subunit"/>
    <property type="match status" value="1"/>
</dbReference>
<dbReference type="InterPro" id="IPR007194">
    <property type="entry name" value="TRAPP_component"/>
</dbReference>
<evidence type="ECO:0000313" key="10">
    <source>
        <dbReference type="Proteomes" id="UP000031575"/>
    </source>
</evidence>
<dbReference type="Gene3D" id="3.30.1380.20">
    <property type="entry name" value="Trafficking protein particle complex subunit 3"/>
    <property type="match status" value="1"/>
</dbReference>
<evidence type="ECO:0000256" key="3">
    <source>
        <dbReference type="ARBA" id="ARBA00022448"/>
    </source>
</evidence>
<dbReference type="SUPFAM" id="SSF111126">
    <property type="entry name" value="Ligand-binding domain in the NO signalling and Golgi transport"/>
    <property type="match status" value="1"/>
</dbReference>
<dbReference type="PANTHER" id="PTHR20902:SF0">
    <property type="entry name" value="TRAFFICKING PROTEIN PARTICLE COMPLEX SUBUNIT 5"/>
    <property type="match status" value="1"/>
</dbReference>
<dbReference type="Proteomes" id="UP000031575">
    <property type="component" value="Unassembled WGS sequence"/>
</dbReference>
<keyword evidence="3 7" id="KW-0813">Transport</keyword>
<reference evidence="9 10" key="1">
    <citation type="journal article" date="2014" name="BMC Genomics">
        <title>Comparative genomics of the major fungal agents of human and animal Sporotrichosis: Sporothrix schenckii and Sporothrix brasiliensis.</title>
        <authorList>
            <person name="Teixeira M.M."/>
            <person name="de Almeida L.G."/>
            <person name="Kubitschek-Barreira P."/>
            <person name="Alves F.L."/>
            <person name="Kioshima E.S."/>
            <person name="Abadio A.K."/>
            <person name="Fernandes L."/>
            <person name="Derengowski L.S."/>
            <person name="Ferreira K.S."/>
            <person name="Souza R.C."/>
            <person name="Ruiz J.C."/>
            <person name="de Andrade N.C."/>
            <person name="Paes H.C."/>
            <person name="Nicola A.M."/>
            <person name="Albuquerque P."/>
            <person name="Gerber A.L."/>
            <person name="Martins V.P."/>
            <person name="Peconick L.D."/>
            <person name="Neto A.V."/>
            <person name="Chaucanez C.B."/>
            <person name="Silva P.A."/>
            <person name="Cunha O.L."/>
            <person name="de Oliveira F.F."/>
            <person name="dos Santos T.C."/>
            <person name="Barros A.L."/>
            <person name="Soares M.A."/>
            <person name="de Oliveira L.M."/>
            <person name="Marini M.M."/>
            <person name="Villalobos-Duno H."/>
            <person name="Cunha M.M."/>
            <person name="de Hoog S."/>
            <person name="da Silveira J.F."/>
            <person name="Henrissat B."/>
            <person name="Nino-Vega G.A."/>
            <person name="Cisalpino P.S."/>
            <person name="Mora-Montes H.M."/>
            <person name="Almeida S.R."/>
            <person name="Stajich J.E."/>
            <person name="Lopes-Bezerra L.M."/>
            <person name="Vasconcelos A.T."/>
            <person name="Felipe M.S."/>
        </authorList>
    </citation>
    <scope>NUCLEOTIDE SEQUENCE [LARGE SCALE GENOMIC DNA]</scope>
    <source>
        <strain evidence="9 10">5110</strain>
    </source>
</reference>
<comment type="subcellular location">
    <subcellularLocation>
        <location evidence="1">Endoplasmic reticulum</location>
    </subcellularLocation>
    <subcellularLocation>
        <location evidence="7">Golgi apparatus</location>
        <location evidence="7">cis-Golgi network</location>
    </subcellularLocation>
</comment>
<dbReference type="InterPro" id="IPR016696">
    <property type="entry name" value="TRAPP-I_su5"/>
</dbReference>
<comment type="caution">
    <text evidence="9">The sequence shown here is derived from an EMBL/GenBank/DDBJ whole genome shotgun (WGS) entry which is preliminary data.</text>
</comment>
<gene>
    <name evidence="9" type="ORF">SPBR_05241</name>
</gene>
<dbReference type="OrthoDB" id="10254842at2759"/>
<dbReference type="GO" id="GO:1990072">
    <property type="term" value="C:TRAPPIII protein complex"/>
    <property type="evidence" value="ECO:0007669"/>
    <property type="project" value="TreeGrafter"/>
</dbReference>
<keyword evidence="10" id="KW-1185">Reference proteome</keyword>
<dbReference type="VEuPathDB" id="FungiDB:SPBR_05241"/>
<keyword evidence="5 7" id="KW-0931">ER-Golgi transport</keyword>
<keyword evidence="6 7" id="KW-0333">Golgi apparatus</keyword>
<protein>
    <recommendedName>
        <fullName evidence="7">Trafficking protein particle complex subunit</fullName>
    </recommendedName>
</protein>
<evidence type="ECO:0000256" key="6">
    <source>
        <dbReference type="ARBA" id="ARBA00023034"/>
    </source>
</evidence>
<dbReference type="GO" id="GO:0006888">
    <property type="term" value="P:endoplasmic reticulum to Golgi vesicle-mediated transport"/>
    <property type="evidence" value="ECO:0007669"/>
    <property type="project" value="TreeGrafter"/>
</dbReference>
<evidence type="ECO:0000313" key="9">
    <source>
        <dbReference type="EMBL" id="KIH87928.1"/>
    </source>
</evidence>
<accession>A0A0C2F9Z3</accession>
<dbReference type="InterPro" id="IPR024096">
    <property type="entry name" value="NO_sig/Golgi_transp_ligand-bd"/>
</dbReference>
<dbReference type="PIRSF" id="PIRSF017479">
    <property type="entry name" value="TRAPP_I_complex_Trs31"/>
    <property type="match status" value="1"/>
</dbReference>
<evidence type="ECO:0000256" key="1">
    <source>
        <dbReference type="ARBA" id="ARBA00004240"/>
    </source>
</evidence>
<proteinExistence type="inferred from homology"/>
<keyword evidence="4 7" id="KW-0256">Endoplasmic reticulum</keyword>
<sequence length="258" mass="28803">MASLASSGLGGVGKGPAPIRDPQHQHQHQHQYSQSQSPAQHQAQPQHQQPPQQPQSGLRYPTSGKTIYHRPLNRTRNAELSQSAFAYLFSEMVGYAQRRVTGIQDLEKRLNVQGHPIGVKLLDLLLYREPPRSQVRPQTIIALLHFVKINVWTHLFGRQANGLEKSSNPQTPEEYMIIDNEPLVNQYISVPREMSQLNCAAYVAGIVEGVCDGAGFPARVTAHTVGRAEEGEMWPGKTVFLVKFEPLVLERESYLGKS</sequence>
<dbReference type="CDD" id="cd14943">
    <property type="entry name" value="TRAPPC5_Trs31"/>
    <property type="match status" value="1"/>
</dbReference>
<evidence type="ECO:0000256" key="4">
    <source>
        <dbReference type="ARBA" id="ARBA00022824"/>
    </source>
</evidence>
<dbReference type="GO" id="GO:1990071">
    <property type="term" value="C:TRAPPII protein complex"/>
    <property type="evidence" value="ECO:0007669"/>
    <property type="project" value="TreeGrafter"/>
</dbReference>
<dbReference type="AlphaFoldDB" id="A0A0C2F9Z3"/>
<dbReference type="EMBL" id="AWTV01000010">
    <property type="protein sequence ID" value="KIH87928.1"/>
    <property type="molecule type" value="Genomic_DNA"/>
</dbReference>